<name>A0ABR5MET8_9BACI</name>
<gene>
    <name evidence="2" type="ORF">AFL42_18035</name>
</gene>
<organism evidence="2 3">
    <name type="scientific">Oceanobacillus caeni</name>
    <dbReference type="NCBI Taxonomy" id="405946"/>
    <lineage>
        <taxon>Bacteria</taxon>
        <taxon>Bacillati</taxon>
        <taxon>Bacillota</taxon>
        <taxon>Bacilli</taxon>
        <taxon>Bacillales</taxon>
        <taxon>Bacillaceae</taxon>
        <taxon>Oceanobacillus</taxon>
    </lineage>
</organism>
<comment type="similarity">
    <text evidence="1">Belongs to the UPF0236 family.</text>
</comment>
<sequence length="86" mass="9598">SMVKRVGKAQAQADEELLAELEEAAYLPKGKELEFLFAEADGVFVRGTKEKTSHEVHHAVIHEGWIKNGKRVSLKNPQVIMTTKPT</sequence>
<dbReference type="EMBL" id="LGTK01000199">
    <property type="protein sequence ID" value="KPH66177.1"/>
    <property type="molecule type" value="Genomic_DNA"/>
</dbReference>
<dbReference type="InterPro" id="IPR009620">
    <property type="entry name" value="UPF0236"/>
</dbReference>
<accession>A0ABR5MET8</accession>
<reference evidence="2 3" key="1">
    <citation type="submission" date="2015-07" db="EMBL/GenBank/DDBJ databases">
        <title>High-quality draft genome sequence of Oceanobacillus caeni HM6, a bacillus isolated from a human feces.</title>
        <authorList>
            <person name="Kumar J."/>
            <person name="Verma M.K."/>
            <person name="Pandey R."/>
            <person name="Bhambi M."/>
            <person name="Chauhan N."/>
        </authorList>
    </citation>
    <scope>NUCLEOTIDE SEQUENCE [LARGE SCALE GENOMIC DNA]</scope>
    <source>
        <strain evidence="2 3">HM6</strain>
    </source>
</reference>
<dbReference type="Proteomes" id="UP000037854">
    <property type="component" value="Unassembled WGS sequence"/>
</dbReference>
<proteinExistence type="inferred from homology"/>
<evidence type="ECO:0000313" key="2">
    <source>
        <dbReference type="EMBL" id="KPH66177.1"/>
    </source>
</evidence>
<dbReference type="RefSeq" id="WP_205625434.1">
    <property type="nucleotide sequence ID" value="NZ_LGTK01000199.1"/>
</dbReference>
<evidence type="ECO:0000256" key="1">
    <source>
        <dbReference type="ARBA" id="ARBA00006539"/>
    </source>
</evidence>
<dbReference type="Pfam" id="PF06782">
    <property type="entry name" value="UPF0236"/>
    <property type="match status" value="1"/>
</dbReference>
<comment type="caution">
    <text evidence="2">The sequence shown here is derived from an EMBL/GenBank/DDBJ whole genome shotgun (WGS) entry which is preliminary data.</text>
</comment>
<evidence type="ECO:0000313" key="3">
    <source>
        <dbReference type="Proteomes" id="UP000037854"/>
    </source>
</evidence>
<feature type="non-terminal residue" evidence="2">
    <location>
        <position position="86"/>
    </location>
</feature>
<protein>
    <submittedName>
        <fullName evidence="2">Uncharacterized protein</fullName>
    </submittedName>
</protein>
<keyword evidence="3" id="KW-1185">Reference proteome</keyword>
<feature type="non-terminal residue" evidence="2">
    <location>
        <position position="1"/>
    </location>
</feature>